<dbReference type="Proteomes" id="UP001596044">
    <property type="component" value="Unassembled WGS sequence"/>
</dbReference>
<protein>
    <submittedName>
        <fullName evidence="1">Uncharacterized protein</fullName>
    </submittedName>
</protein>
<organism evidence="1 2">
    <name type="scientific">Paenibacillus aestuarii</name>
    <dbReference type="NCBI Taxonomy" id="516965"/>
    <lineage>
        <taxon>Bacteria</taxon>
        <taxon>Bacillati</taxon>
        <taxon>Bacillota</taxon>
        <taxon>Bacilli</taxon>
        <taxon>Bacillales</taxon>
        <taxon>Paenibacillaceae</taxon>
        <taxon>Paenibacillus</taxon>
    </lineage>
</organism>
<evidence type="ECO:0000313" key="1">
    <source>
        <dbReference type="EMBL" id="MFC5447580.1"/>
    </source>
</evidence>
<sequence length="124" mass="14275">MWNTISISDHLYGFQLEQGYLDPWAAVGHITTMKRELVILVDLFLSEIETCEQYDGLLEAIRRFVRYKAEALGFSMFEVRFHCNGLLDEAIDLPLPKVPHPSGRFAVDHEFVEKEKVIQIGHAI</sequence>
<keyword evidence="2" id="KW-1185">Reference proteome</keyword>
<accession>A0ABW0K2F1</accession>
<evidence type="ECO:0000313" key="2">
    <source>
        <dbReference type="Proteomes" id="UP001596044"/>
    </source>
</evidence>
<proteinExistence type="predicted"/>
<dbReference type="EMBL" id="JBHSMJ010000008">
    <property type="protein sequence ID" value="MFC5447580.1"/>
    <property type="molecule type" value="Genomic_DNA"/>
</dbReference>
<name>A0ABW0K2F1_9BACL</name>
<dbReference type="RefSeq" id="WP_270884072.1">
    <property type="nucleotide sequence ID" value="NZ_JAQFVF010000061.1"/>
</dbReference>
<comment type="caution">
    <text evidence="1">The sequence shown here is derived from an EMBL/GenBank/DDBJ whole genome shotgun (WGS) entry which is preliminary data.</text>
</comment>
<gene>
    <name evidence="1" type="ORF">ACFPOG_04875</name>
</gene>
<reference evidence="2" key="1">
    <citation type="journal article" date="2019" name="Int. J. Syst. Evol. Microbiol.">
        <title>The Global Catalogue of Microorganisms (GCM) 10K type strain sequencing project: providing services to taxonomists for standard genome sequencing and annotation.</title>
        <authorList>
            <consortium name="The Broad Institute Genomics Platform"/>
            <consortium name="The Broad Institute Genome Sequencing Center for Infectious Disease"/>
            <person name="Wu L."/>
            <person name="Ma J."/>
        </authorList>
    </citation>
    <scope>NUCLEOTIDE SEQUENCE [LARGE SCALE GENOMIC DNA]</scope>
    <source>
        <strain evidence="2">KACC 11904</strain>
    </source>
</reference>